<evidence type="ECO:0000256" key="6">
    <source>
        <dbReference type="ARBA" id="ARBA00022485"/>
    </source>
</evidence>
<dbReference type="PROSITE" id="PS50926">
    <property type="entry name" value="TRAM"/>
    <property type="match status" value="1"/>
</dbReference>
<keyword evidence="16" id="KW-0812">Transmembrane</keyword>
<dbReference type="SFLD" id="SFLDG01082">
    <property type="entry name" value="B12-binding_domain_containing"/>
    <property type="match status" value="1"/>
</dbReference>
<sequence length="630" mass="69136">MEDIEDLLVGSGGGGVPPGFRLPLNAVGVKPKKNRNKPNLSEDKRPQINDLLAPPSSKIPGTETIYIKTFGCSHNQSDSEYMGGQLSAFGYALTENSDEADLWLINTCTVKSPSQSAMDTLISKCKLAKKPLVVAGCVPQGSRNLKELDGVSIVGVQQIDRVVEVVEETLKGHEVRLLNRKTLPALDLPKVRKNKFVEILPINVGCLGACTYCKTKHARGHLGSYTIESLVGRVKTVIADGVKEIWLSSEDTGAYGRDIGVNLPTLLNAIVTELPPDGSTMLRIGMTNPPFILEHLKEIAEVLRHPCVYSFLHVPVQSGSDAVLSAMNREYTIAKFRTVVDTLTELVPGMQIATDIICGFPGETDDDFSQTVSLIKEYRFPQVHISQFYPRPGTPAARMKKVPSTIVKKRSRELTCVFEAFTPYDGMEGRLERVWITDIATDGIHLVGHTKGYVQVLIIAPESMLGASAIVKITSVGRWSVFGEVIETLNQIKRRTASEKRMSAQEKHSLWSEEYKTSACVKEPESCTCVSGSCGAEINGERAISQGEVVLKDRNQGNLFAWLVRKRKTQVHKRVEDGLASGSEEKHEWDRGAIGQWGVIDKALLGGMLFSLFTVVVLLIYPSFSTLPSN</sequence>
<evidence type="ECO:0000313" key="20">
    <source>
        <dbReference type="EMBL" id="KAF5732797.1"/>
    </source>
</evidence>
<dbReference type="PANTHER" id="PTHR11918:SF45">
    <property type="entry name" value="THREONYLCARBAMOYLADENOSINE TRNA METHYLTHIOTRANSFERASE"/>
    <property type="match status" value="1"/>
</dbReference>
<evidence type="ECO:0000256" key="2">
    <source>
        <dbReference type="ARBA" id="ARBA00002399"/>
    </source>
</evidence>
<keyword evidence="21" id="KW-1185">Reference proteome</keyword>
<dbReference type="Gene3D" id="3.80.30.20">
    <property type="entry name" value="tm_1862 like domain"/>
    <property type="match status" value="1"/>
</dbReference>
<dbReference type="PROSITE" id="PS51918">
    <property type="entry name" value="RADICAL_SAM"/>
    <property type="match status" value="1"/>
</dbReference>
<evidence type="ECO:0000256" key="14">
    <source>
        <dbReference type="ARBA" id="ARBA00051661"/>
    </source>
</evidence>
<protein>
    <recommendedName>
        <fullName evidence="5">Threonylcarbamoyladenosine tRNA methylthiotransferase</fullName>
        <ecNumber evidence="4">2.8.4.5</ecNumber>
    </recommendedName>
    <alternativeName>
        <fullName evidence="13">tRNA-t(6)A37 methylthiotransferase</fullName>
    </alternativeName>
</protein>
<comment type="caution">
    <text evidence="20">The sequence shown here is derived from an EMBL/GenBank/DDBJ whole genome shotgun (WGS) entry which is preliminary data.</text>
</comment>
<dbReference type="GO" id="GO:0051539">
    <property type="term" value="F:4 iron, 4 sulfur cluster binding"/>
    <property type="evidence" value="ECO:0007669"/>
    <property type="project" value="UniProtKB-KW"/>
</dbReference>
<gene>
    <name evidence="20" type="ORF">HS088_TW17G00329</name>
</gene>
<keyword evidence="12" id="KW-0411">Iron-sulfur</keyword>
<dbReference type="SFLD" id="SFLDS00029">
    <property type="entry name" value="Radical_SAM"/>
    <property type="match status" value="1"/>
</dbReference>
<dbReference type="Pfam" id="PF04055">
    <property type="entry name" value="Radical_SAM"/>
    <property type="match status" value="1"/>
</dbReference>
<keyword evidence="9" id="KW-0819">tRNA processing</keyword>
<evidence type="ECO:0000256" key="11">
    <source>
        <dbReference type="ARBA" id="ARBA00023004"/>
    </source>
</evidence>
<dbReference type="InterPro" id="IPR038135">
    <property type="entry name" value="Methylthiotransferase_N_sf"/>
</dbReference>
<comment type="catalytic activity">
    <reaction evidence="14">
        <text>N(6)-L-threonylcarbamoyladenosine(37) in tRNA + (sulfur carrier)-SH + AH2 + 2 S-adenosyl-L-methionine = 2-methylsulfanyl-N(6)-L-threonylcarbamoyladenosine(37) in tRNA + (sulfur carrier)-H + 5'-deoxyadenosine + L-methionine + A + S-adenosyl-L-homocysteine + 2 H(+)</text>
        <dbReference type="Rhea" id="RHEA:37075"/>
        <dbReference type="Rhea" id="RHEA-COMP:10163"/>
        <dbReference type="Rhea" id="RHEA-COMP:11092"/>
        <dbReference type="Rhea" id="RHEA-COMP:14737"/>
        <dbReference type="Rhea" id="RHEA-COMP:14739"/>
        <dbReference type="ChEBI" id="CHEBI:13193"/>
        <dbReference type="ChEBI" id="CHEBI:15378"/>
        <dbReference type="ChEBI" id="CHEBI:17319"/>
        <dbReference type="ChEBI" id="CHEBI:17499"/>
        <dbReference type="ChEBI" id="CHEBI:29917"/>
        <dbReference type="ChEBI" id="CHEBI:57844"/>
        <dbReference type="ChEBI" id="CHEBI:57856"/>
        <dbReference type="ChEBI" id="CHEBI:59789"/>
        <dbReference type="ChEBI" id="CHEBI:64428"/>
        <dbReference type="ChEBI" id="CHEBI:74418"/>
        <dbReference type="ChEBI" id="CHEBI:74420"/>
        <dbReference type="EC" id="2.8.4.5"/>
    </reaction>
</comment>
<dbReference type="PROSITE" id="PS01278">
    <property type="entry name" value="MTTASE_RADICAL"/>
    <property type="match status" value="1"/>
</dbReference>
<evidence type="ECO:0000256" key="13">
    <source>
        <dbReference type="ARBA" id="ARBA00031213"/>
    </source>
</evidence>
<comment type="cofactor">
    <cofactor evidence="1">
        <name>[4Fe-4S] cluster</name>
        <dbReference type="ChEBI" id="CHEBI:49883"/>
    </cofactor>
</comment>
<dbReference type="GO" id="GO:0005783">
    <property type="term" value="C:endoplasmic reticulum"/>
    <property type="evidence" value="ECO:0007669"/>
    <property type="project" value="TreeGrafter"/>
</dbReference>
<keyword evidence="10" id="KW-0479">Metal-binding</keyword>
<dbReference type="SUPFAM" id="SSF102114">
    <property type="entry name" value="Radical SAM enzymes"/>
    <property type="match status" value="1"/>
</dbReference>
<evidence type="ECO:0000256" key="12">
    <source>
        <dbReference type="ARBA" id="ARBA00023014"/>
    </source>
</evidence>
<evidence type="ECO:0000256" key="7">
    <source>
        <dbReference type="ARBA" id="ARBA00022679"/>
    </source>
</evidence>
<dbReference type="Pfam" id="PF00919">
    <property type="entry name" value="UPF0004"/>
    <property type="match status" value="1"/>
</dbReference>
<keyword evidence="7 20" id="KW-0808">Transferase</keyword>
<dbReference type="SMART" id="SM00729">
    <property type="entry name" value="Elp3"/>
    <property type="match status" value="1"/>
</dbReference>
<dbReference type="Proteomes" id="UP000593562">
    <property type="component" value="Unassembled WGS sequence"/>
</dbReference>
<evidence type="ECO:0000256" key="10">
    <source>
        <dbReference type="ARBA" id="ARBA00022723"/>
    </source>
</evidence>
<dbReference type="InterPro" id="IPR007197">
    <property type="entry name" value="rSAM"/>
</dbReference>
<dbReference type="OrthoDB" id="1730074at2759"/>
<accession>A0A7J7CFX3</accession>
<dbReference type="NCBIfam" id="TIGR01578">
    <property type="entry name" value="MiaB-like-B"/>
    <property type="match status" value="1"/>
</dbReference>
<evidence type="ECO:0000256" key="15">
    <source>
        <dbReference type="SAM" id="MobiDB-lite"/>
    </source>
</evidence>
<evidence type="ECO:0000259" key="18">
    <source>
        <dbReference type="PROSITE" id="PS51449"/>
    </source>
</evidence>
<organism evidence="20 21">
    <name type="scientific">Tripterygium wilfordii</name>
    <name type="common">Thunder God vine</name>
    <dbReference type="NCBI Taxonomy" id="458696"/>
    <lineage>
        <taxon>Eukaryota</taxon>
        <taxon>Viridiplantae</taxon>
        <taxon>Streptophyta</taxon>
        <taxon>Embryophyta</taxon>
        <taxon>Tracheophyta</taxon>
        <taxon>Spermatophyta</taxon>
        <taxon>Magnoliopsida</taxon>
        <taxon>eudicotyledons</taxon>
        <taxon>Gunneridae</taxon>
        <taxon>Pentapetalae</taxon>
        <taxon>rosids</taxon>
        <taxon>fabids</taxon>
        <taxon>Celastrales</taxon>
        <taxon>Celastraceae</taxon>
        <taxon>Tripterygium</taxon>
    </lineage>
</organism>
<dbReference type="CDD" id="cd01335">
    <property type="entry name" value="Radical_SAM"/>
    <property type="match status" value="1"/>
</dbReference>
<evidence type="ECO:0000256" key="8">
    <source>
        <dbReference type="ARBA" id="ARBA00022691"/>
    </source>
</evidence>
<feature type="domain" description="Radical SAM core" evidence="19">
    <location>
        <begin position="192"/>
        <end position="425"/>
    </location>
</feature>
<dbReference type="NCBIfam" id="TIGR00089">
    <property type="entry name" value="MiaB/RimO family radical SAM methylthiotransferase"/>
    <property type="match status" value="1"/>
</dbReference>
<dbReference type="InterPro" id="IPR002792">
    <property type="entry name" value="TRAM_dom"/>
</dbReference>
<dbReference type="FunFam" id="3.80.30.20:FF:000002">
    <property type="entry name" value="threonylcarbamoyladenosine tRNA methylthiotransferase isoform X2"/>
    <property type="match status" value="1"/>
</dbReference>
<feature type="transmembrane region" description="Helical" evidence="16">
    <location>
        <begin position="603"/>
        <end position="624"/>
    </location>
</feature>
<evidence type="ECO:0000313" key="21">
    <source>
        <dbReference type="Proteomes" id="UP000593562"/>
    </source>
</evidence>
<feature type="domain" description="TRAM" evidence="17">
    <location>
        <begin position="425"/>
        <end position="487"/>
    </location>
</feature>
<feature type="region of interest" description="Disordered" evidence="15">
    <location>
        <begin position="31"/>
        <end position="57"/>
    </location>
</feature>
<dbReference type="FunCoup" id="A0A7J7CFX3">
    <property type="interactions" value="3956"/>
</dbReference>
<dbReference type="InterPro" id="IPR023404">
    <property type="entry name" value="rSAM_horseshoe"/>
</dbReference>
<evidence type="ECO:0000256" key="5">
    <source>
        <dbReference type="ARBA" id="ARBA00018810"/>
    </source>
</evidence>
<dbReference type="InParanoid" id="A0A7J7CFX3"/>
<reference evidence="20 21" key="1">
    <citation type="journal article" date="2020" name="Nat. Commun.">
        <title>Genome of Tripterygium wilfordii and identification of cytochrome P450 involved in triptolide biosynthesis.</title>
        <authorList>
            <person name="Tu L."/>
            <person name="Su P."/>
            <person name="Zhang Z."/>
            <person name="Gao L."/>
            <person name="Wang J."/>
            <person name="Hu T."/>
            <person name="Zhou J."/>
            <person name="Zhang Y."/>
            <person name="Zhao Y."/>
            <person name="Liu Y."/>
            <person name="Song Y."/>
            <person name="Tong Y."/>
            <person name="Lu Y."/>
            <person name="Yang J."/>
            <person name="Xu C."/>
            <person name="Jia M."/>
            <person name="Peters R.J."/>
            <person name="Huang L."/>
            <person name="Gao W."/>
        </authorList>
    </citation>
    <scope>NUCLEOTIDE SEQUENCE [LARGE SCALE GENOMIC DNA]</scope>
    <source>
        <strain evidence="21">cv. XIE 37</strain>
        <tissue evidence="20">Leaf</tissue>
    </source>
</reference>
<comment type="similarity">
    <text evidence="3">Belongs to the methylthiotransferase family. CDKAL1 subfamily.</text>
</comment>
<dbReference type="InterPro" id="IPR006638">
    <property type="entry name" value="Elp3/MiaA/NifB-like_rSAM"/>
</dbReference>
<evidence type="ECO:0000256" key="16">
    <source>
        <dbReference type="SAM" id="Phobius"/>
    </source>
</evidence>
<evidence type="ECO:0000256" key="9">
    <source>
        <dbReference type="ARBA" id="ARBA00022694"/>
    </source>
</evidence>
<keyword evidence="11" id="KW-0408">Iron</keyword>
<name>A0A7J7CFX3_TRIWF</name>
<dbReference type="Gene3D" id="3.40.50.12160">
    <property type="entry name" value="Methylthiotransferase, N-terminal domain"/>
    <property type="match status" value="1"/>
</dbReference>
<dbReference type="AlphaFoldDB" id="A0A7J7CFX3"/>
<dbReference type="PANTHER" id="PTHR11918">
    <property type="entry name" value="RADICAL SAM PROTEINS"/>
    <property type="match status" value="1"/>
</dbReference>
<evidence type="ECO:0000259" key="19">
    <source>
        <dbReference type="PROSITE" id="PS51918"/>
    </source>
</evidence>
<dbReference type="InterPro" id="IPR005839">
    <property type="entry name" value="Methylthiotransferase"/>
</dbReference>
<evidence type="ECO:0000256" key="1">
    <source>
        <dbReference type="ARBA" id="ARBA00001966"/>
    </source>
</evidence>
<keyword evidence="16" id="KW-0472">Membrane</keyword>
<dbReference type="GO" id="GO:0035598">
    <property type="term" value="F:tRNA (N(6)-L-threonylcarbamoyladenosine(37)-C(2))-methylthiotransferase activity"/>
    <property type="evidence" value="ECO:0007669"/>
    <property type="project" value="UniProtKB-EC"/>
</dbReference>
<comment type="function">
    <text evidence="2">Catalyzes the methylthiolation of N6-threonylcarbamoyladenosine (t(6)A), leading to the formation of 2-methylthio-N6-threonylcarbamoyladenosine (ms(2)t(6)A) at position 37 in tRNAs that read codons beginning with adenine.</text>
</comment>
<keyword evidence="6" id="KW-0004">4Fe-4S</keyword>
<feature type="domain" description="MTTase N-terminal" evidence="18">
    <location>
        <begin position="63"/>
        <end position="171"/>
    </location>
</feature>
<dbReference type="EMBL" id="JAAARO010000017">
    <property type="protein sequence ID" value="KAF5732797.1"/>
    <property type="molecule type" value="Genomic_DNA"/>
</dbReference>
<dbReference type="InterPro" id="IPR058240">
    <property type="entry name" value="rSAM_sf"/>
</dbReference>
<keyword evidence="8" id="KW-0949">S-adenosyl-L-methionine</keyword>
<dbReference type="EC" id="2.8.4.5" evidence="4"/>
<evidence type="ECO:0000256" key="3">
    <source>
        <dbReference type="ARBA" id="ARBA00008616"/>
    </source>
</evidence>
<dbReference type="PROSITE" id="PS51449">
    <property type="entry name" value="MTTASE_N"/>
    <property type="match status" value="1"/>
</dbReference>
<dbReference type="FunFam" id="3.40.50.12160:FF:000009">
    <property type="entry name" value="threonylcarbamoyladenosine tRNA methylthiotransferase"/>
    <property type="match status" value="1"/>
</dbReference>
<proteinExistence type="inferred from homology"/>
<evidence type="ECO:0000256" key="4">
    <source>
        <dbReference type="ARBA" id="ARBA00013273"/>
    </source>
</evidence>
<keyword evidence="16" id="KW-1133">Transmembrane helix</keyword>
<dbReference type="GO" id="GO:0046872">
    <property type="term" value="F:metal ion binding"/>
    <property type="evidence" value="ECO:0007669"/>
    <property type="project" value="UniProtKB-KW"/>
</dbReference>
<dbReference type="InterPro" id="IPR013848">
    <property type="entry name" value="Methylthiotransferase_N"/>
</dbReference>
<dbReference type="InterPro" id="IPR020612">
    <property type="entry name" value="Methylthiotransferase_CS"/>
</dbReference>
<evidence type="ECO:0000259" key="17">
    <source>
        <dbReference type="PROSITE" id="PS50926"/>
    </source>
</evidence>
<dbReference type="InterPro" id="IPR006466">
    <property type="entry name" value="MiaB-like_arc_euk"/>
</dbReference>